<accession>A0ABS4UVY4</accession>
<dbReference type="RefSeq" id="WP_209698418.1">
    <property type="nucleotide sequence ID" value="NZ_BAAAVU010000005.1"/>
</dbReference>
<keyword evidence="3" id="KW-1185">Reference proteome</keyword>
<evidence type="ECO:0000313" key="3">
    <source>
        <dbReference type="Proteomes" id="UP000755585"/>
    </source>
</evidence>
<evidence type="ECO:0000256" key="1">
    <source>
        <dbReference type="SAM" id="MobiDB-lite"/>
    </source>
</evidence>
<sequence length="483" mass="53535">MSELRGRAGDREPSRPEQIPDPRPDRPDPEPEEPLPDWADRYPLEVRRQLATDDTIARLHHISPRAPTEPSAIENADQDPLPRVEHDAAEPVREPSIDHLLHLPAKLRDQMANDPVFTRAGWARDDPDSPQNQPRPSATDDSNRAPARPSPTLEQPATPQPTEQKPPHNNPPQPPRLDAITDHPTTPTDRPAPAVQDHRPPPNATEPHPQSVDPPADREPHPPSVDPRGGSGPRPPFVDPTDDARTTSAEASRRPAADQPLTAPLNAGGDGSDQADDLTASEFEADPHVEGTDTPEHEFIETPDDPRDMDTYRRIREADDLDAVATNSGYPREVVEVAKDNLFIRQHDVVVKPGEVKHGNFTPLQGIGPLWERVASGAELTDRQRTEFWSLVAHEYVEAKLMAAGVPYLMAEPDAWDEDGRPKVEREYPTAHTVAPLSLQSARKDLLRLWDTRLDIPRGDLRVAEDLSNLDEVVRVARKGLGL</sequence>
<feature type="compositionally biased region" description="Basic and acidic residues" evidence="1">
    <location>
        <begin position="285"/>
        <end position="309"/>
    </location>
</feature>
<feature type="compositionally biased region" description="Basic and acidic residues" evidence="1">
    <location>
        <begin position="80"/>
        <end position="111"/>
    </location>
</feature>
<protein>
    <submittedName>
        <fullName evidence="2">Uncharacterized protein</fullName>
    </submittedName>
</protein>
<dbReference type="EMBL" id="JAGINT010000002">
    <property type="protein sequence ID" value="MBP2355804.1"/>
    <property type="molecule type" value="Genomic_DNA"/>
</dbReference>
<name>A0ABS4UVY4_9ACTN</name>
<dbReference type="Proteomes" id="UP000755585">
    <property type="component" value="Unassembled WGS sequence"/>
</dbReference>
<feature type="region of interest" description="Disordered" evidence="1">
    <location>
        <begin position="1"/>
        <end position="43"/>
    </location>
</feature>
<feature type="compositionally biased region" description="Basic and acidic residues" evidence="1">
    <location>
        <begin position="1"/>
        <end position="29"/>
    </location>
</feature>
<feature type="region of interest" description="Disordered" evidence="1">
    <location>
        <begin position="55"/>
        <end position="309"/>
    </location>
</feature>
<feature type="compositionally biased region" description="Polar residues" evidence="1">
    <location>
        <begin position="152"/>
        <end position="163"/>
    </location>
</feature>
<comment type="caution">
    <text evidence="2">The sequence shown here is derived from an EMBL/GenBank/DDBJ whole genome shotgun (WGS) entry which is preliminary data.</text>
</comment>
<proteinExistence type="predicted"/>
<reference evidence="2 3" key="1">
    <citation type="submission" date="2021-03" db="EMBL/GenBank/DDBJ databases">
        <title>Sequencing the genomes of 1000 actinobacteria strains.</title>
        <authorList>
            <person name="Klenk H.-P."/>
        </authorList>
    </citation>
    <scope>NUCLEOTIDE SEQUENCE [LARGE SCALE GENOMIC DNA]</scope>
    <source>
        <strain evidence="2 3">DSM 18824</strain>
    </source>
</reference>
<organism evidence="2 3">
    <name type="scientific">Kribbella aluminosa</name>
    <dbReference type="NCBI Taxonomy" id="416017"/>
    <lineage>
        <taxon>Bacteria</taxon>
        <taxon>Bacillati</taxon>
        <taxon>Actinomycetota</taxon>
        <taxon>Actinomycetes</taxon>
        <taxon>Propionibacteriales</taxon>
        <taxon>Kribbellaceae</taxon>
        <taxon>Kribbella</taxon>
    </lineage>
</organism>
<evidence type="ECO:0000313" key="2">
    <source>
        <dbReference type="EMBL" id="MBP2355804.1"/>
    </source>
</evidence>
<gene>
    <name evidence="2" type="ORF">JOF29_006914</name>
</gene>
<feature type="compositionally biased region" description="Polar residues" evidence="1">
    <location>
        <begin position="129"/>
        <end position="140"/>
    </location>
</feature>